<dbReference type="EMBL" id="CAUYUJ010016793">
    <property type="protein sequence ID" value="CAK0868879.1"/>
    <property type="molecule type" value="Genomic_DNA"/>
</dbReference>
<organism evidence="2 3">
    <name type="scientific">Prorocentrum cordatum</name>
    <dbReference type="NCBI Taxonomy" id="2364126"/>
    <lineage>
        <taxon>Eukaryota</taxon>
        <taxon>Sar</taxon>
        <taxon>Alveolata</taxon>
        <taxon>Dinophyceae</taxon>
        <taxon>Prorocentrales</taxon>
        <taxon>Prorocentraceae</taxon>
        <taxon>Prorocentrum</taxon>
    </lineage>
</organism>
<evidence type="ECO:0000313" key="3">
    <source>
        <dbReference type="Proteomes" id="UP001189429"/>
    </source>
</evidence>
<evidence type="ECO:0000256" key="1">
    <source>
        <dbReference type="SAM" id="MobiDB-lite"/>
    </source>
</evidence>
<feature type="region of interest" description="Disordered" evidence="1">
    <location>
        <begin position="261"/>
        <end position="290"/>
    </location>
</feature>
<feature type="compositionally biased region" description="Low complexity" evidence="1">
    <location>
        <begin position="10"/>
        <end position="35"/>
    </location>
</feature>
<comment type="caution">
    <text evidence="2">The sequence shown here is derived from an EMBL/GenBank/DDBJ whole genome shotgun (WGS) entry which is preliminary data.</text>
</comment>
<name>A0ABN9V7J8_9DINO</name>
<gene>
    <name evidence="2" type="ORF">PCOR1329_LOCUS55406</name>
</gene>
<keyword evidence="3" id="KW-1185">Reference proteome</keyword>
<proteinExistence type="predicted"/>
<dbReference type="Proteomes" id="UP001189429">
    <property type="component" value="Unassembled WGS sequence"/>
</dbReference>
<sequence length="315" mass="32854">MAEGSGGAGPRCRGPAASVSSAGGASASSSDAAVGEGPAKWPKLPGGSGGPRSIGRASEWLGALGERPLTMALHLVAVLLLMWHLVPENGFVPQEPQWAAFPALALAHGSLKLLRLALRCIAFVVPALRPALWQGVSQSPFGTQAWEMVLESGLATIWPTQGLTSVAFISFFLARTFTIPWLWMEAVVGLRVYDGHCGVVAMGQGLFIRSYWAVGSLIGLQYLRGLEAEGRGEPRAPGGGLSLHPRMVLARPCGGGLLFSSASSSPEARMGKGAGGDLGRGRPPPPARGKANLEEVAWIGDGCRFPAEPMRSFAK</sequence>
<evidence type="ECO:0000313" key="2">
    <source>
        <dbReference type="EMBL" id="CAK0868879.1"/>
    </source>
</evidence>
<protein>
    <submittedName>
        <fullName evidence="2">Uncharacterized protein</fullName>
    </submittedName>
</protein>
<reference evidence="2" key="1">
    <citation type="submission" date="2023-10" db="EMBL/GenBank/DDBJ databases">
        <authorList>
            <person name="Chen Y."/>
            <person name="Shah S."/>
            <person name="Dougan E. K."/>
            <person name="Thang M."/>
            <person name="Chan C."/>
        </authorList>
    </citation>
    <scope>NUCLEOTIDE SEQUENCE [LARGE SCALE GENOMIC DNA]</scope>
</reference>
<feature type="region of interest" description="Disordered" evidence="1">
    <location>
        <begin position="1"/>
        <end position="52"/>
    </location>
</feature>
<accession>A0ABN9V7J8</accession>